<dbReference type="Proteomes" id="UP000320707">
    <property type="component" value="Unassembled WGS sequence"/>
</dbReference>
<dbReference type="AlphaFoldDB" id="A0A559LK18"/>
<sequence length="187" mass="21582">MPLYQFPKTLFTVQAKLTRRNVLLVGFVRWKKWKGLDIVDEIIYIPPLSREASPNPQEGFFYDTSSSAQQKRFYERLRDATAAGFYRSPLQDIPAVPSSDSVEILLSNSQPEAAYDLQPQAARDSFTFVDSDNSEDDEEDPEFVDLSQDIEEPELPPLPPPLPSFEQDFSSRYHRIMNILRPQRHTQ</sequence>
<protein>
    <submittedName>
        <fullName evidence="2">Uncharacterized protein</fullName>
    </submittedName>
</protein>
<reference evidence="2 3" key="1">
    <citation type="journal article" date="2019" name="Microbiol. Resour. Announc.">
        <title>High-quality draft genome sequence of Fusarium oxysporum f. sp. cubense strain 160527, a causal agent of Panama disease.</title>
        <authorList>
            <person name="Asai S."/>
            <person name="Ayukawa Y."/>
            <person name="Gan P."/>
            <person name="Masuda S."/>
            <person name="Komatsu K."/>
            <person name="Shirasu K."/>
            <person name="Arie T."/>
        </authorList>
    </citation>
    <scope>NUCLEOTIDE SEQUENCE [LARGE SCALE GENOMIC DNA]</scope>
    <source>
        <strain evidence="2 3">160527</strain>
    </source>
</reference>
<comment type="caution">
    <text evidence="2">The sequence shown here is derived from an EMBL/GenBank/DDBJ whole genome shotgun (WGS) entry which is preliminary data.</text>
</comment>
<evidence type="ECO:0000313" key="3">
    <source>
        <dbReference type="Proteomes" id="UP000320707"/>
    </source>
</evidence>
<evidence type="ECO:0000256" key="1">
    <source>
        <dbReference type="SAM" id="MobiDB-lite"/>
    </source>
</evidence>
<dbReference type="EMBL" id="SRMI01000003">
    <property type="protein sequence ID" value="TVY74617.1"/>
    <property type="molecule type" value="Genomic_DNA"/>
</dbReference>
<feature type="region of interest" description="Disordered" evidence="1">
    <location>
        <begin position="130"/>
        <end position="167"/>
    </location>
</feature>
<feature type="compositionally biased region" description="Acidic residues" evidence="1">
    <location>
        <begin position="132"/>
        <end position="154"/>
    </location>
</feature>
<accession>A0A559LK18</accession>
<proteinExistence type="predicted"/>
<evidence type="ECO:0000313" key="2">
    <source>
        <dbReference type="EMBL" id="TVY74617.1"/>
    </source>
</evidence>
<gene>
    <name evidence="2" type="ORF">Focb16_v005907</name>
</gene>
<name>A0A559LK18_FUSOC</name>
<organism evidence="2 3">
    <name type="scientific">Fusarium oxysporum f. sp. cubense</name>
    <dbReference type="NCBI Taxonomy" id="61366"/>
    <lineage>
        <taxon>Eukaryota</taxon>
        <taxon>Fungi</taxon>
        <taxon>Dikarya</taxon>
        <taxon>Ascomycota</taxon>
        <taxon>Pezizomycotina</taxon>
        <taxon>Sordariomycetes</taxon>
        <taxon>Hypocreomycetidae</taxon>
        <taxon>Hypocreales</taxon>
        <taxon>Nectriaceae</taxon>
        <taxon>Fusarium</taxon>
        <taxon>Fusarium oxysporum species complex</taxon>
    </lineage>
</organism>